<dbReference type="EMBL" id="LQYI01000124">
    <property type="protein sequence ID" value="KYC62362.1"/>
    <property type="molecule type" value="Genomic_DNA"/>
</dbReference>
<dbReference type="PANTHER" id="PTHR34408">
    <property type="entry name" value="FAMILY PROTEIN, PUTATIVE-RELATED"/>
    <property type="match status" value="1"/>
</dbReference>
<evidence type="ECO:0000313" key="4">
    <source>
        <dbReference type="Proteomes" id="UP000075304"/>
    </source>
</evidence>
<dbReference type="SMART" id="SM00047">
    <property type="entry name" value="LYZ2"/>
    <property type="match status" value="1"/>
</dbReference>
<evidence type="ECO:0000259" key="2">
    <source>
        <dbReference type="PROSITE" id="PS51781"/>
    </source>
</evidence>
<evidence type="ECO:0000256" key="1">
    <source>
        <dbReference type="SAM" id="MobiDB-lite"/>
    </source>
</evidence>
<protein>
    <submittedName>
        <fullName evidence="3">Bifunctional autolysin Atl</fullName>
        <ecNumber evidence="3">3.2.1.96</ecNumber>
        <ecNumber evidence="3">3.5.1.28</ecNumber>
    </submittedName>
</protein>
<dbReference type="Pfam" id="PF08239">
    <property type="entry name" value="SH3_3"/>
    <property type="match status" value="1"/>
</dbReference>
<dbReference type="InterPro" id="IPR002901">
    <property type="entry name" value="MGlyc_endo_b_GlcNAc-like_dom"/>
</dbReference>
<reference evidence="3 4" key="1">
    <citation type="submission" date="2016-01" db="EMBL/GenBank/DDBJ databases">
        <title>Genome Sequences of Twelve Sporeforming Bacillus Species Isolated from Foods.</title>
        <authorList>
            <person name="Berendsen E.M."/>
            <person name="Wells-Bennik M.H."/>
            <person name="Krawcyk A.O."/>
            <person name="De Jong A."/>
            <person name="Holsappel S."/>
            <person name="Eijlander R.T."/>
            <person name="Kuipers O.P."/>
        </authorList>
    </citation>
    <scope>NUCLEOTIDE SEQUENCE [LARGE SCALE GENOMIC DNA]</scope>
    <source>
        <strain evidence="3 4">B4099</strain>
    </source>
</reference>
<feature type="domain" description="SH3b" evidence="2">
    <location>
        <begin position="161"/>
        <end position="237"/>
    </location>
</feature>
<dbReference type="PATRIC" id="fig|1398.25.peg.1032"/>
<dbReference type="AlphaFoldDB" id="A0A150JYS0"/>
<dbReference type="Proteomes" id="UP000075304">
    <property type="component" value="Unassembled WGS sequence"/>
</dbReference>
<feature type="region of interest" description="Disordered" evidence="1">
    <location>
        <begin position="18"/>
        <end position="39"/>
    </location>
</feature>
<dbReference type="EC" id="3.5.1.28" evidence="3"/>
<proteinExistence type="predicted"/>
<dbReference type="Pfam" id="PF01832">
    <property type="entry name" value="Glucosaminidase"/>
    <property type="match status" value="1"/>
</dbReference>
<feature type="domain" description="SH3b" evidence="2">
    <location>
        <begin position="43"/>
        <end position="105"/>
    </location>
</feature>
<dbReference type="PANTHER" id="PTHR34408:SF1">
    <property type="entry name" value="GLYCOSYL HYDROLASE FAMILY 19 DOMAIN-CONTAINING PROTEIN HI_1415"/>
    <property type="match status" value="1"/>
</dbReference>
<evidence type="ECO:0000313" key="3">
    <source>
        <dbReference type="EMBL" id="KYC62362.1"/>
    </source>
</evidence>
<keyword evidence="3" id="KW-0326">Glycosidase</keyword>
<sequence length="423" mass="45562">MAAGSKTGYVRAAYLSGTKVSPPTEPKGPANGSSNGSGTATVQKYVNVSSGTLNMRTAPSLTASIIAYLAKGTIVQVTSEQNGWAKIIASGKTGYVSAEFLASTAPSPAGSTILKNYQSYAITLNDMLNVQLQANPLPQTDKKYSTYIRSDALIVNSKTNPAKGVVIDGTWNVRGGAGTDYWTIGKLAAGSMVNIYSSVKGKDGKTWYQISYNKTWVNASPEDVKYYLDPKNFESDPVQSFQFLKLTETANVNKDEINKKILAGKGILAGKAESFLLAAKLSGVNEIYLISHALLETWNGTSQLAEGVLYKGRTVYNMYGVGANDSSAVESGAAFAYKAGWFTPEAAIIGGAKFIESNYLQRGQDTLYKMRWNQAGVANAKNRSATNQYATDIGWASKQVVTIYKLYSLLDSRKVKLDIPKYQ</sequence>
<dbReference type="GO" id="GO:0033925">
    <property type="term" value="F:mannosyl-glycoprotein endo-beta-N-acetylglucosaminidase activity"/>
    <property type="evidence" value="ECO:0007669"/>
    <property type="project" value="UniProtKB-EC"/>
</dbReference>
<dbReference type="EC" id="3.2.1.96" evidence="3"/>
<dbReference type="GO" id="GO:0008745">
    <property type="term" value="F:N-acetylmuramoyl-L-alanine amidase activity"/>
    <property type="evidence" value="ECO:0007669"/>
    <property type="project" value="UniProtKB-EC"/>
</dbReference>
<name>A0A150JYS0_HEYCO</name>
<dbReference type="InterPro" id="IPR052354">
    <property type="entry name" value="Cell_Wall_Dynamics_Protein"/>
</dbReference>
<accession>A0A150JYS0</accession>
<dbReference type="InterPro" id="IPR003646">
    <property type="entry name" value="SH3-like_bac-type"/>
</dbReference>
<dbReference type="SMART" id="SM00287">
    <property type="entry name" value="SH3b"/>
    <property type="match status" value="2"/>
</dbReference>
<gene>
    <name evidence="3" type="ORF">B4099_2909</name>
</gene>
<comment type="caution">
    <text evidence="3">The sequence shown here is derived from an EMBL/GenBank/DDBJ whole genome shotgun (WGS) entry which is preliminary data.</text>
</comment>
<organism evidence="3 4">
    <name type="scientific">Heyndrickxia coagulans</name>
    <name type="common">Weizmannia coagulans</name>
    <dbReference type="NCBI Taxonomy" id="1398"/>
    <lineage>
        <taxon>Bacteria</taxon>
        <taxon>Bacillati</taxon>
        <taxon>Bacillota</taxon>
        <taxon>Bacilli</taxon>
        <taxon>Bacillales</taxon>
        <taxon>Bacillaceae</taxon>
        <taxon>Heyndrickxia</taxon>
    </lineage>
</organism>
<dbReference type="PROSITE" id="PS51781">
    <property type="entry name" value="SH3B"/>
    <property type="match status" value="2"/>
</dbReference>
<keyword evidence="3" id="KW-0378">Hydrolase</keyword>
<dbReference type="Gene3D" id="2.30.30.40">
    <property type="entry name" value="SH3 Domains"/>
    <property type="match status" value="2"/>
</dbReference>
<dbReference type="GO" id="GO:0004040">
    <property type="term" value="F:amidase activity"/>
    <property type="evidence" value="ECO:0007669"/>
    <property type="project" value="InterPro"/>
</dbReference>